<dbReference type="Proteomes" id="UP001523234">
    <property type="component" value="Unassembled WGS sequence"/>
</dbReference>
<keyword evidence="3" id="KW-1185">Reference proteome</keyword>
<name>A0ABT0ZNM3_9LACO</name>
<comment type="caution">
    <text evidence="2">The sequence shown here is derived from an EMBL/GenBank/DDBJ whole genome shotgun (WGS) entry which is preliminary data.</text>
</comment>
<evidence type="ECO:0000313" key="2">
    <source>
        <dbReference type="EMBL" id="MCO0831597.1"/>
    </source>
</evidence>
<protein>
    <recommendedName>
        <fullName evidence="1">DUF7671 domain-containing protein</fullName>
    </recommendedName>
</protein>
<gene>
    <name evidence="2" type="ORF">NFX39_00610</name>
</gene>
<reference evidence="2 3" key="1">
    <citation type="submission" date="2022-06" db="EMBL/GenBank/DDBJ databases">
        <title>Fructobacillus taiwanensis sp. nov., isolated from the honeybee.</title>
        <authorList>
            <person name="Chen Y.-S."/>
            <person name="Wang L.-T."/>
            <person name="Lee Y.-S."/>
            <person name="Chang Y.-C."/>
            <person name="Wu H.-C."/>
            <person name="Liao C.-Y."/>
            <person name="Chen W.-H."/>
            <person name="Deng J.-N."/>
            <person name="Wang Y.-H."/>
        </authorList>
    </citation>
    <scope>NUCLEOTIDE SEQUENCE [LARGE SCALE GENOMIC DNA]</scope>
    <source>
        <strain evidence="2 3">W13</strain>
    </source>
</reference>
<dbReference type="EMBL" id="JAMWYK010000001">
    <property type="protein sequence ID" value="MCO0831597.1"/>
    <property type="molecule type" value="Genomic_DNA"/>
</dbReference>
<accession>A0ABT0ZNM3</accession>
<evidence type="ECO:0000259" key="1">
    <source>
        <dbReference type="Pfam" id="PF24710"/>
    </source>
</evidence>
<proteinExistence type="predicted"/>
<organism evidence="2 3">
    <name type="scientific">Fructobacillus apis</name>
    <dbReference type="NCBI Taxonomy" id="2935017"/>
    <lineage>
        <taxon>Bacteria</taxon>
        <taxon>Bacillati</taxon>
        <taxon>Bacillota</taxon>
        <taxon>Bacilli</taxon>
        <taxon>Lactobacillales</taxon>
        <taxon>Lactobacillaceae</taxon>
        <taxon>Fructobacillus</taxon>
    </lineage>
</organism>
<evidence type="ECO:0000313" key="3">
    <source>
        <dbReference type="Proteomes" id="UP001523234"/>
    </source>
</evidence>
<dbReference type="InterPro" id="IPR056088">
    <property type="entry name" value="DUF7671"/>
</dbReference>
<dbReference type="Pfam" id="PF24710">
    <property type="entry name" value="DUF7671"/>
    <property type="match status" value="1"/>
</dbReference>
<feature type="domain" description="DUF7671" evidence="1">
    <location>
        <begin position="3"/>
        <end position="88"/>
    </location>
</feature>
<sequence length="93" mass="10465">MAKDKYDTAILNGLPVREDASGKAVVEEGAKVHPWRIGKHTKGKLGKPGQIFLTEQNQKVVLVSVEKLAFKDRHDYTPMGRFTKETMDLNDKI</sequence>
<dbReference type="RefSeq" id="WP_252442036.1">
    <property type="nucleotide sequence ID" value="NZ_JAMWYK010000001.1"/>
</dbReference>